<evidence type="ECO:0000256" key="3">
    <source>
        <dbReference type="ARBA" id="ARBA00022989"/>
    </source>
</evidence>
<dbReference type="GO" id="GO:0046677">
    <property type="term" value="P:response to antibiotic"/>
    <property type="evidence" value="ECO:0007669"/>
    <property type="project" value="UniProtKB-KW"/>
</dbReference>
<keyword evidence="4 6" id="KW-0472">Membrane</keyword>
<feature type="transmembrane region" description="Helical" evidence="6">
    <location>
        <begin position="186"/>
        <end position="205"/>
    </location>
</feature>
<comment type="subcellular location">
    <subcellularLocation>
        <location evidence="6">Cell membrane</location>
        <topology evidence="6">Multi-pass membrane protein</topology>
    </subcellularLocation>
    <subcellularLocation>
        <location evidence="1">Membrane</location>
        <topology evidence="1">Multi-pass membrane protein</topology>
    </subcellularLocation>
</comment>
<evidence type="ECO:0000256" key="2">
    <source>
        <dbReference type="ARBA" id="ARBA00022692"/>
    </source>
</evidence>
<name>A0A1H0F313_9PSEU</name>
<dbReference type="AlphaFoldDB" id="A0A1H0F313"/>
<keyword evidence="6" id="KW-1003">Cell membrane</keyword>
<dbReference type="RefSeq" id="WP_091368479.1">
    <property type="nucleotide sequence ID" value="NZ_FNDV01000003.1"/>
</dbReference>
<feature type="transmembrane region" description="Helical" evidence="6">
    <location>
        <begin position="157"/>
        <end position="179"/>
    </location>
</feature>
<dbReference type="EMBL" id="FNJB01000001">
    <property type="protein sequence ID" value="SDN89034.1"/>
    <property type="molecule type" value="Genomic_DNA"/>
</dbReference>
<dbReference type="GO" id="GO:0043190">
    <property type="term" value="C:ATP-binding cassette (ABC) transporter complex"/>
    <property type="evidence" value="ECO:0007669"/>
    <property type="project" value="InterPro"/>
</dbReference>
<feature type="transmembrane region" description="Helical" evidence="6">
    <location>
        <begin position="76"/>
        <end position="99"/>
    </location>
</feature>
<feature type="transmembrane region" description="Helical" evidence="6">
    <location>
        <begin position="243"/>
        <end position="261"/>
    </location>
</feature>
<keyword evidence="5" id="KW-0046">Antibiotic resistance</keyword>
<protein>
    <recommendedName>
        <fullName evidence="6">Transport permease protein</fullName>
    </recommendedName>
</protein>
<proteinExistence type="inferred from homology"/>
<gene>
    <name evidence="8" type="ORF">SAMN05192558_101210</name>
</gene>
<dbReference type="InterPro" id="IPR013525">
    <property type="entry name" value="ABC2_TM"/>
</dbReference>
<dbReference type="PANTHER" id="PTHR43229">
    <property type="entry name" value="NODULATION PROTEIN J"/>
    <property type="match status" value="1"/>
</dbReference>
<evidence type="ECO:0000256" key="4">
    <source>
        <dbReference type="ARBA" id="ARBA00023136"/>
    </source>
</evidence>
<evidence type="ECO:0000256" key="1">
    <source>
        <dbReference type="ARBA" id="ARBA00004141"/>
    </source>
</evidence>
<reference evidence="9" key="1">
    <citation type="submission" date="2016-10" db="EMBL/GenBank/DDBJ databases">
        <authorList>
            <person name="Varghese N."/>
            <person name="Submissions S."/>
        </authorList>
    </citation>
    <scope>NUCLEOTIDE SEQUENCE [LARGE SCALE GENOMIC DNA]</scope>
    <source>
        <strain evidence="9">IBRC-M 10655</strain>
    </source>
</reference>
<dbReference type="InterPro" id="IPR000412">
    <property type="entry name" value="ABC_2_transport"/>
</dbReference>
<dbReference type="Pfam" id="PF01061">
    <property type="entry name" value="ABC2_membrane"/>
    <property type="match status" value="1"/>
</dbReference>
<keyword evidence="3 6" id="KW-1133">Transmembrane helix</keyword>
<organism evidence="8 9">
    <name type="scientific">Actinokineospora alba</name>
    <dbReference type="NCBI Taxonomy" id="504798"/>
    <lineage>
        <taxon>Bacteria</taxon>
        <taxon>Bacillati</taxon>
        <taxon>Actinomycetota</taxon>
        <taxon>Actinomycetes</taxon>
        <taxon>Pseudonocardiales</taxon>
        <taxon>Pseudonocardiaceae</taxon>
        <taxon>Actinokineospora</taxon>
    </lineage>
</organism>
<evidence type="ECO:0000259" key="7">
    <source>
        <dbReference type="PROSITE" id="PS51012"/>
    </source>
</evidence>
<feature type="transmembrane region" description="Helical" evidence="6">
    <location>
        <begin position="120"/>
        <end position="145"/>
    </location>
</feature>
<dbReference type="GO" id="GO:0140359">
    <property type="term" value="F:ABC-type transporter activity"/>
    <property type="evidence" value="ECO:0007669"/>
    <property type="project" value="InterPro"/>
</dbReference>
<keyword evidence="9" id="KW-1185">Reference proteome</keyword>
<dbReference type="OrthoDB" id="670210at2"/>
<dbReference type="InterPro" id="IPR047817">
    <property type="entry name" value="ABC2_TM_bact-type"/>
</dbReference>
<dbReference type="PROSITE" id="PS51012">
    <property type="entry name" value="ABC_TM2"/>
    <property type="match status" value="1"/>
</dbReference>
<keyword evidence="2 6" id="KW-0812">Transmembrane</keyword>
<sequence>MSTAINTAKKPMVYALTDSATMLRRNLKRMLRYPSMTVLLIGMPIVFLLLFVYVFGGALGAGIGGAAGGRAEYLNYVTPAIILMTISSAVQGTSISVAMDMTEGIVDRFRTMAIARVSVLTGHVVGSLIQTMLAITAVLGVALAIGFRPSAGVGDWFAVVGVLVMMAFAFIWLSVALGLASKTVEAASNVGMPLVLLPFLGSGFVPTDSMPTVLRWFAEYQPFTPLIETLRGLLMGTPIGNNGAMAVGWCVVIALGGYLWSKKLFNRESAR</sequence>
<feature type="domain" description="ABC transmembrane type-2" evidence="7">
    <location>
        <begin position="35"/>
        <end position="268"/>
    </location>
</feature>
<dbReference type="PANTHER" id="PTHR43229:SF2">
    <property type="entry name" value="NODULATION PROTEIN J"/>
    <property type="match status" value="1"/>
</dbReference>
<evidence type="ECO:0000313" key="8">
    <source>
        <dbReference type="EMBL" id="SDN89034.1"/>
    </source>
</evidence>
<dbReference type="PIRSF" id="PIRSF006648">
    <property type="entry name" value="DrrB"/>
    <property type="match status" value="1"/>
</dbReference>
<feature type="transmembrane region" description="Helical" evidence="6">
    <location>
        <begin position="33"/>
        <end position="56"/>
    </location>
</feature>
<evidence type="ECO:0000256" key="6">
    <source>
        <dbReference type="RuleBase" id="RU361157"/>
    </source>
</evidence>
<dbReference type="STRING" id="504798.SAMN05421871_103660"/>
<accession>A0A1H0F313</accession>
<evidence type="ECO:0000256" key="5">
    <source>
        <dbReference type="ARBA" id="ARBA00023251"/>
    </source>
</evidence>
<keyword evidence="6" id="KW-0813">Transport</keyword>
<evidence type="ECO:0000313" key="9">
    <source>
        <dbReference type="Proteomes" id="UP000199651"/>
    </source>
</evidence>
<comment type="similarity">
    <text evidence="6">Belongs to the ABC-2 integral membrane protein family.</text>
</comment>
<dbReference type="InterPro" id="IPR051784">
    <property type="entry name" value="Nod_factor_ABC_transporter"/>
</dbReference>
<dbReference type="Proteomes" id="UP000199651">
    <property type="component" value="Unassembled WGS sequence"/>
</dbReference>